<keyword evidence="3" id="KW-0067">ATP-binding</keyword>
<dbReference type="InterPro" id="IPR027417">
    <property type="entry name" value="P-loop_NTPase"/>
</dbReference>
<dbReference type="PROSITE" id="PS00662">
    <property type="entry name" value="T2SP_E"/>
    <property type="match status" value="1"/>
</dbReference>
<dbReference type="EMBL" id="AP009389">
    <property type="protein sequence ID" value="BAF59315.1"/>
    <property type="molecule type" value="Genomic_DNA"/>
</dbReference>
<feature type="domain" description="Bacterial type II secretion system protein E" evidence="4">
    <location>
        <begin position="277"/>
        <end position="291"/>
    </location>
</feature>
<dbReference type="PANTHER" id="PTHR30258:SF2">
    <property type="entry name" value="COMG OPERON PROTEIN 1"/>
    <property type="match status" value="1"/>
</dbReference>
<dbReference type="SMART" id="SM00382">
    <property type="entry name" value="AAA"/>
    <property type="match status" value="1"/>
</dbReference>
<dbReference type="AlphaFoldDB" id="A5D376"/>
<evidence type="ECO:0000313" key="6">
    <source>
        <dbReference type="Proteomes" id="UP000006556"/>
    </source>
</evidence>
<dbReference type="Gene3D" id="3.30.450.90">
    <property type="match status" value="1"/>
</dbReference>
<dbReference type="PANTHER" id="PTHR30258">
    <property type="entry name" value="TYPE II SECRETION SYSTEM PROTEIN GSPE-RELATED"/>
    <property type="match status" value="1"/>
</dbReference>
<dbReference type="Pfam" id="PF00437">
    <property type="entry name" value="T2SSE"/>
    <property type="match status" value="1"/>
</dbReference>
<evidence type="ECO:0000256" key="3">
    <source>
        <dbReference type="ARBA" id="ARBA00022840"/>
    </source>
</evidence>
<keyword evidence="2" id="KW-0547">Nucleotide-binding</keyword>
<dbReference type="CDD" id="cd01129">
    <property type="entry name" value="PulE-GspE-like"/>
    <property type="match status" value="1"/>
</dbReference>
<organism evidence="5 6">
    <name type="scientific">Pelotomaculum thermopropionicum (strain DSM 13744 / JCM 10971 / SI)</name>
    <dbReference type="NCBI Taxonomy" id="370438"/>
    <lineage>
        <taxon>Bacteria</taxon>
        <taxon>Bacillati</taxon>
        <taxon>Bacillota</taxon>
        <taxon>Clostridia</taxon>
        <taxon>Eubacteriales</taxon>
        <taxon>Desulfotomaculaceae</taxon>
        <taxon>Pelotomaculum</taxon>
    </lineage>
</organism>
<dbReference type="FunFam" id="3.40.50.300:FF:000398">
    <property type="entry name" value="Type IV pilus assembly ATPase PilB"/>
    <property type="match status" value="1"/>
</dbReference>
<dbReference type="SUPFAM" id="SSF52540">
    <property type="entry name" value="P-loop containing nucleoside triphosphate hydrolases"/>
    <property type="match status" value="1"/>
</dbReference>
<dbReference type="KEGG" id="pth:PTH_1134"/>
<dbReference type="GO" id="GO:0016887">
    <property type="term" value="F:ATP hydrolysis activity"/>
    <property type="evidence" value="ECO:0007669"/>
    <property type="project" value="TreeGrafter"/>
</dbReference>
<gene>
    <name evidence="5" type="primary">PulE</name>
    <name evidence="5" type="ordered locus">PTH_1134</name>
</gene>
<protein>
    <submittedName>
        <fullName evidence="5">Type II secretory pathway, ATPase PulE/tfp pilus assembly pathway, ATPase PilB</fullName>
    </submittedName>
</protein>
<dbReference type="HOGENOM" id="CLU_013446_10_3_9"/>
<sequence>MLEWSCQLYFTKTRVSFAVFLQKLLQKIQLYQGFETVIFVRKSSDLRNKITAAGLEVVMTDLLPPEQADQEAQKIDLAALVNDLIAQAISARASDIHIEPQEDRVQVRFRIDGMLREVAALPWSLKFPLAARVKIMANLDIVEKRLPQDGRIKIRFAGRDIDLRVSTMATMFGEKVVIRIHDKSVQKHKIDQLGFSAEDLCRYRQLIKNSHGMILITGPTGSGKTTTLYATISELCSQEKNIVTIEDPVEYVLKGVNQTQVNPGAGITFAIGLRAILRQDPDVVMVGEIRDQETASIAVRAATTGQLVLSTMHTIDAPGALTRLIDMGVEPFLISSSVLCIVSQRLVRLCCEFCREAYEPAGDSPERMLLDAENGGAVCLYRSRGCEHCGYTGFKGRTGIFEILPLTAEIRRLVRKKASSDEIRKTATEQGMITFREDGIKKAMVGLTTLSEVMRVTYSDLI</sequence>
<evidence type="ECO:0000259" key="4">
    <source>
        <dbReference type="PROSITE" id="PS00662"/>
    </source>
</evidence>
<dbReference type="InterPro" id="IPR001482">
    <property type="entry name" value="T2SS/T4SS_dom"/>
</dbReference>
<dbReference type="GO" id="GO:0005886">
    <property type="term" value="C:plasma membrane"/>
    <property type="evidence" value="ECO:0007669"/>
    <property type="project" value="TreeGrafter"/>
</dbReference>
<reference evidence="6" key="1">
    <citation type="journal article" date="2008" name="Genome Res.">
        <title>The genome of Pelotomaculum thermopropionicum reveals niche-associated evolution in anaerobic microbiota.</title>
        <authorList>
            <person name="Kosaka T."/>
            <person name="Kato S."/>
            <person name="Shimoyama T."/>
            <person name="Ishii S."/>
            <person name="Abe T."/>
            <person name="Watanabe K."/>
        </authorList>
    </citation>
    <scope>NUCLEOTIDE SEQUENCE [LARGE SCALE GENOMIC DNA]</scope>
    <source>
        <strain evidence="6">DSM 13744 / JCM 10971 / SI</strain>
    </source>
</reference>
<dbReference type="STRING" id="370438.PTH_1134"/>
<proteinExistence type="inferred from homology"/>
<dbReference type="Gene3D" id="3.40.50.300">
    <property type="entry name" value="P-loop containing nucleotide triphosphate hydrolases"/>
    <property type="match status" value="1"/>
</dbReference>
<evidence type="ECO:0000313" key="5">
    <source>
        <dbReference type="EMBL" id="BAF59315.1"/>
    </source>
</evidence>
<accession>A5D376</accession>
<dbReference type="eggNOG" id="COG2804">
    <property type="taxonomic scope" value="Bacteria"/>
</dbReference>
<dbReference type="Proteomes" id="UP000006556">
    <property type="component" value="Chromosome"/>
</dbReference>
<comment type="similarity">
    <text evidence="1">Belongs to the GSP E family.</text>
</comment>
<evidence type="ECO:0000256" key="1">
    <source>
        <dbReference type="ARBA" id="ARBA00006611"/>
    </source>
</evidence>
<dbReference type="InterPro" id="IPR003593">
    <property type="entry name" value="AAA+_ATPase"/>
</dbReference>
<evidence type="ECO:0000256" key="2">
    <source>
        <dbReference type="ARBA" id="ARBA00022741"/>
    </source>
</evidence>
<name>A5D376_PELTS</name>
<keyword evidence="6" id="KW-1185">Reference proteome</keyword>
<dbReference type="GO" id="GO:0005524">
    <property type="term" value="F:ATP binding"/>
    <property type="evidence" value="ECO:0007669"/>
    <property type="project" value="UniProtKB-KW"/>
</dbReference>